<reference evidence="1" key="1">
    <citation type="submission" date="2023-04" db="EMBL/GenBank/DDBJ databases">
        <title>A chromosome-level genome assembly of the parasitoid wasp Eretmocerus hayati.</title>
        <authorList>
            <person name="Zhong Y."/>
            <person name="Liu S."/>
            <person name="Liu Y."/>
        </authorList>
    </citation>
    <scope>NUCLEOTIDE SEQUENCE</scope>
    <source>
        <strain evidence="1">ZJU_SS_LIU_2023</strain>
    </source>
</reference>
<evidence type="ECO:0000313" key="1">
    <source>
        <dbReference type="EMBL" id="KAJ8685527.1"/>
    </source>
</evidence>
<proteinExistence type="predicted"/>
<evidence type="ECO:0000313" key="2">
    <source>
        <dbReference type="Proteomes" id="UP001239111"/>
    </source>
</evidence>
<protein>
    <submittedName>
        <fullName evidence="1">Uncharacterized protein</fullName>
    </submittedName>
</protein>
<dbReference type="EMBL" id="CM056741">
    <property type="protein sequence ID" value="KAJ8685527.1"/>
    <property type="molecule type" value="Genomic_DNA"/>
</dbReference>
<name>A0ACC2PT35_9HYME</name>
<keyword evidence="2" id="KW-1185">Reference proteome</keyword>
<comment type="caution">
    <text evidence="1">The sequence shown here is derived from an EMBL/GenBank/DDBJ whole genome shotgun (WGS) entry which is preliminary data.</text>
</comment>
<dbReference type="Proteomes" id="UP001239111">
    <property type="component" value="Chromosome 1"/>
</dbReference>
<gene>
    <name evidence="1" type="ORF">QAD02_021320</name>
</gene>
<feature type="non-terminal residue" evidence="1">
    <location>
        <position position="130"/>
    </location>
</feature>
<organism evidence="1 2">
    <name type="scientific">Eretmocerus hayati</name>
    <dbReference type="NCBI Taxonomy" id="131215"/>
    <lineage>
        <taxon>Eukaryota</taxon>
        <taxon>Metazoa</taxon>
        <taxon>Ecdysozoa</taxon>
        <taxon>Arthropoda</taxon>
        <taxon>Hexapoda</taxon>
        <taxon>Insecta</taxon>
        <taxon>Pterygota</taxon>
        <taxon>Neoptera</taxon>
        <taxon>Endopterygota</taxon>
        <taxon>Hymenoptera</taxon>
        <taxon>Apocrita</taxon>
        <taxon>Proctotrupomorpha</taxon>
        <taxon>Chalcidoidea</taxon>
        <taxon>Aphelinidae</taxon>
        <taxon>Aphelininae</taxon>
        <taxon>Eretmocerus</taxon>
    </lineage>
</organism>
<sequence length="130" mass="14728">YTWQEASKSFRRYCVEKQSLPVDLHVVLSDIIQGAGHVVDMFPYFMRHAKEIFPQIDCLDDLKKIGDLRAPANWYPKARGLRRKIVFHAGPTNSGKTHHALACFMDAESGIYCGPLKLLAAEVYSKCNSQ</sequence>
<accession>A0ACC2PT35</accession>
<feature type="non-terminal residue" evidence="1">
    <location>
        <position position="1"/>
    </location>
</feature>